<accession>A0A6J7QF88</accession>
<reference evidence="2" key="1">
    <citation type="submission" date="2020-05" db="EMBL/GenBank/DDBJ databases">
        <authorList>
            <person name="Chiriac C."/>
            <person name="Salcher M."/>
            <person name="Ghai R."/>
            <person name="Kavagutti S V."/>
        </authorList>
    </citation>
    <scope>NUCLEOTIDE SEQUENCE</scope>
</reference>
<gene>
    <name evidence="2" type="ORF">UFOPK4098_00566</name>
    <name evidence="3" type="ORF">UFOPK4347_00487</name>
</gene>
<dbReference type="InterPro" id="IPR029058">
    <property type="entry name" value="AB_hydrolase_fold"/>
</dbReference>
<sequence length="254" mass="26944">MANHEVMAGAEAWSHQGTLTTGVLVVHGFTGNPGSMRGLAEACASAGFHVEMPRLAGHGTDVEDMLPTTWSDWLRDADTAYVMLASRVEKVVVMGLSMGGTITLWLAAQHPEIAGIVCVNPATQPMPTEIVSAIEGMLKDGTEVIPGIGSDIADPDTTENAYPGTPVRPLLSFIADGLTPLPQRLPEVKVPLLLFSSTQDHVVSPADSDFIVATYGGAVEQVKLERSYHVATQDFDKQIIFDGAVNFAFAVAES</sequence>
<dbReference type="InterPro" id="IPR012354">
    <property type="entry name" value="Esterase_lipase"/>
</dbReference>
<evidence type="ECO:0000313" key="2">
    <source>
        <dbReference type="EMBL" id="CAB5015761.1"/>
    </source>
</evidence>
<dbReference type="GO" id="GO:0052689">
    <property type="term" value="F:carboxylic ester hydrolase activity"/>
    <property type="evidence" value="ECO:0007669"/>
    <property type="project" value="InterPro"/>
</dbReference>
<evidence type="ECO:0000259" key="1">
    <source>
        <dbReference type="Pfam" id="PF00561"/>
    </source>
</evidence>
<dbReference type="InterPro" id="IPR051044">
    <property type="entry name" value="MAG_DAG_Lipase"/>
</dbReference>
<proteinExistence type="predicted"/>
<feature type="domain" description="AB hydrolase-1" evidence="1">
    <location>
        <begin position="23"/>
        <end position="125"/>
    </location>
</feature>
<dbReference type="SUPFAM" id="SSF53474">
    <property type="entry name" value="alpha/beta-Hydrolases"/>
    <property type="match status" value="1"/>
</dbReference>
<evidence type="ECO:0000313" key="3">
    <source>
        <dbReference type="EMBL" id="CAB5062510.1"/>
    </source>
</evidence>
<dbReference type="Pfam" id="PF00561">
    <property type="entry name" value="Abhydrolase_1"/>
    <property type="match status" value="1"/>
</dbReference>
<protein>
    <submittedName>
        <fullName evidence="2">Unannotated protein</fullName>
    </submittedName>
</protein>
<dbReference type="InterPro" id="IPR000073">
    <property type="entry name" value="AB_hydrolase_1"/>
</dbReference>
<name>A0A6J7QF88_9ZZZZ</name>
<dbReference type="PIRSF" id="PIRSF017388">
    <property type="entry name" value="Esterase_lipase"/>
    <property type="match status" value="1"/>
</dbReference>
<organism evidence="2">
    <name type="scientific">freshwater metagenome</name>
    <dbReference type="NCBI Taxonomy" id="449393"/>
    <lineage>
        <taxon>unclassified sequences</taxon>
        <taxon>metagenomes</taxon>
        <taxon>ecological metagenomes</taxon>
    </lineage>
</organism>
<dbReference type="EMBL" id="CAFBPN010000019">
    <property type="protein sequence ID" value="CAB5015761.1"/>
    <property type="molecule type" value="Genomic_DNA"/>
</dbReference>
<dbReference type="EMBL" id="CAFBQU010000008">
    <property type="protein sequence ID" value="CAB5062510.1"/>
    <property type="molecule type" value="Genomic_DNA"/>
</dbReference>
<dbReference type="AlphaFoldDB" id="A0A6J7QF88"/>
<dbReference type="PANTHER" id="PTHR11614">
    <property type="entry name" value="PHOSPHOLIPASE-RELATED"/>
    <property type="match status" value="1"/>
</dbReference>
<dbReference type="Gene3D" id="3.40.50.1820">
    <property type="entry name" value="alpha/beta hydrolase"/>
    <property type="match status" value="1"/>
</dbReference>